<dbReference type="GO" id="GO:0009658">
    <property type="term" value="P:chloroplast organization"/>
    <property type="evidence" value="ECO:0007669"/>
    <property type="project" value="TreeGrafter"/>
</dbReference>
<dbReference type="InterPro" id="IPR040299">
    <property type="entry name" value="RF2K-like"/>
</dbReference>
<keyword evidence="2" id="KW-0472">Membrane</keyword>
<feature type="transmembrane region" description="Helical" evidence="2">
    <location>
        <begin position="128"/>
        <end position="147"/>
    </location>
</feature>
<keyword evidence="2" id="KW-0812">Transmembrane</keyword>
<dbReference type="GO" id="GO:0009507">
    <property type="term" value="C:chloroplast"/>
    <property type="evidence" value="ECO:0007669"/>
    <property type="project" value="TreeGrafter"/>
</dbReference>
<feature type="region of interest" description="Disordered" evidence="1">
    <location>
        <begin position="1"/>
        <end position="24"/>
    </location>
</feature>
<accession>A0AAV7EJ83</accession>
<keyword evidence="2" id="KW-1133">Transmembrane helix</keyword>
<comment type="caution">
    <text evidence="3">The sequence shown here is derived from an EMBL/GenBank/DDBJ whole genome shotgun (WGS) entry which is preliminary data.</text>
</comment>
<dbReference type="EMBL" id="JAINDJ010000004">
    <property type="protein sequence ID" value="KAG9448784.1"/>
    <property type="molecule type" value="Genomic_DNA"/>
</dbReference>
<dbReference type="GO" id="GO:0010027">
    <property type="term" value="P:thylakoid membrane organization"/>
    <property type="evidence" value="ECO:0007669"/>
    <property type="project" value="TreeGrafter"/>
</dbReference>
<feature type="compositionally biased region" description="Polar residues" evidence="1">
    <location>
        <begin position="1"/>
        <end position="23"/>
    </location>
</feature>
<name>A0AAV7EJ83_ARIFI</name>
<keyword evidence="4" id="KW-1185">Reference proteome</keyword>
<dbReference type="PANTHER" id="PTHR34938">
    <property type="entry name" value="PROTEIN FERTILITY RESTORER RF2, MITOCHONDRIAL"/>
    <property type="match status" value="1"/>
</dbReference>
<reference evidence="3 4" key="1">
    <citation type="submission" date="2021-07" db="EMBL/GenBank/DDBJ databases">
        <title>The Aristolochia fimbriata genome: insights into angiosperm evolution, floral development and chemical biosynthesis.</title>
        <authorList>
            <person name="Jiao Y."/>
        </authorList>
    </citation>
    <scope>NUCLEOTIDE SEQUENCE [LARGE SCALE GENOMIC DNA]</scope>
    <source>
        <strain evidence="3">IBCAS-2021</strain>
        <tissue evidence="3">Leaf</tissue>
    </source>
</reference>
<proteinExistence type="predicted"/>
<evidence type="ECO:0000256" key="1">
    <source>
        <dbReference type="SAM" id="MobiDB-lite"/>
    </source>
</evidence>
<evidence type="ECO:0000256" key="2">
    <source>
        <dbReference type="SAM" id="Phobius"/>
    </source>
</evidence>
<evidence type="ECO:0000313" key="4">
    <source>
        <dbReference type="Proteomes" id="UP000825729"/>
    </source>
</evidence>
<feature type="region of interest" description="Disordered" evidence="1">
    <location>
        <begin position="95"/>
        <end position="125"/>
    </location>
</feature>
<dbReference type="PANTHER" id="PTHR34938:SF1">
    <property type="entry name" value="PROTEIN FERTILITY RESTORER RF2, MITOCHONDRIAL"/>
    <property type="match status" value="1"/>
</dbReference>
<sequence length="166" mass="17816">MSSLRVTLPSITVSPRRPQGQSETCDRRVTLVTKHRIEVPGLGSQPFQTCTPNSNVQAHRLHSSAMICMAALNARCGAEQTQTVTRQSSTITIAPVQGKEKSPELDDGGTGLPPRDDGDGGGGGGGGWGGWSGGFFFFGFLAFLGFLKDKEEEGPYQDSRRRRTAF</sequence>
<dbReference type="Proteomes" id="UP000825729">
    <property type="component" value="Unassembled WGS sequence"/>
</dbReference>
<organism evidence="3 4">
    <name type="scientific">Aristolochia fimbriata</name>
    <name type="common">White veined hardy Dutchman's pipe vine</name>
    <dbReference type="NCBI Taxonomy" id="158543"/>
    <lineage>
        <taxon>Eukaryota</taxon>
        <taxon>Viridiplantae</taxon>
        <taxon>Streptophyta</taxon>
        <taxon>Embryophyta</taxon>
        <taxon>Tracheophyta</taxon>
        <taxon>Spermatophyta</taxon>
        <taxon>Magnoliopsida</taxon>
        <taxon>Magnoliidae</taxon>
        <taxon>Piperales</taxon>
        <taxon>Aristolochiaceae</taxon>
        <taxon>Aristolochia</taxon>
    </lineage>
</organism>
<dbReference type="AlphaFoldDB" id="A0AAV7EJ83"/>
<gene>
    <name evidence="3" type="ORF">H6P81_008749</name>
</gene>
<evidence type="ECO:0000313" key="3">
    <source>
        <dbReference type="EMBL" id="KAG9448784.1"/>
    </source>
</evidence>
<protein>
    <submittedName>
        <fullName evidence="3">Uncharacterized protein</fullName>
    </submittedName>
</protein>